<evidence type="ECO:0008006" key="4">
    <source>
        <dbReference type="Google" id="ProtNLM"/>
    </source>
</evidence>
<reference evidence="2 3" key="1">
    <citation type="submission" date="2020-06" db="EMBL/GenBank/DDBJ databases">
        <authorList>
            <person name="Li R."/>
            <person name="Bekaert M."/>
        </authorList>
    </citation>
    <scope>NUCLEOTIDE SEQUENCE [LARGE SCALE GENOMIC DNA]</scope>
    <source>
        <strain evidence="3">wild</strain>
    </source>
</reference>
<dbReference type="Gene3D" id="2.20.25.240">
    <property type="match status" value="1"/>
</dbReference>
<accession>A0A6J8AJJ1</accession>
<name>A0A6J8AJJ1_MYTCO</name>
<dbReference type="AlphaFoldDB" id="A0A6J8AJJ1"/>
<evidence type="ECO:0000256" key="1">
    <source>
        <dbReference type="SAM" id="MobiDB-lite"/>
    </source>
</evidence>
<protein>
    <recommendedName>
        <fullName evidence="4">FLYWCH-type domain-containing protein</fullName>
    </recommendedName>
</protein>
<organism evidence="2 3">
    <name type="scientific">Mytilus coruscus</name>
    <name type="common">Sea mussel</name>
    <dbReference type="NCBI Taxonomy" id="42192"/>
    <lineage>
        <taxon>Eukaryota</taxon>
        <taxon>Metazoa</taxon>
        <taxon>Spiralia</taxon>
        <taxon>Lophotrochozoa</taxon>
        <taxon>Mollusca</taxon>
        <taxon>Bivalvia</taxon>
        <taxon>Autobranchia</taxon>
        <taxon>Pteriomorphia</taxon>
        <taxon>Mytilida</taxon>
        <taxon>Mytiloidea</taxon>
        <taxon>Mytilidae</taxon>
        <taxon>Mytilinae</taxon>
        <taxon>Mytilus</taxon>
    </lineage>
</organism>
<dbReference type="Proteomes" id="UP000507470">
    <property type="component" value="Unassembled WGS sequence"/>
</dbReference>
<feature type="region of interest" description="Disordered" evidence="1">
    <location>
        <begin position="283"/>
        <end position="318"/>
    </location>
</feature>
<gene>
    <name evidence="2" type="ORF">MCOR_8432</name>
</gene>
<dbReference type="OrthoDB" id="6184589at2759"/>
<proteinExistence type="predicted"/>
<sequence length="329" mass="38108">MANAQVRVQLIPHARGHYLAVAGYRYCVKTRKQGRDAELVYWKCTEMDCPGTVNTTDNLVTRFLFIPLLPAHLEKGEDIAARIMDMRDKYIHIYQDVLCKFPHLRMTESTLGIIDFTLRPRAEVSEVSCGRAGSVSISTPKPDHIIIDIDQEECHGVSLKDRDISCIQENESLHYNPVPRDRRTEEQKQIARLHEFNSNIRHWLEECDPQDEVASSDSDDRECSSPAWERLSLEQLASQSEHSTMLEQSLCEPPQESLSSEILNTELEYLSVCDDREYHTPLPRTNMVVRSQLDQQDSQQDRDGQQQQNDRVFSPLRQDWRIHHSEVHQ</sequence>
<evidence type="ECO:0000313" key="2">
    <source>
        <dbReference type="EMBL" id="CAC5369137.1"/>
    </source>
</evidence>
<dbReference type="EMBL" id="CACVKT020001564">
    <property type="protein sequence ID" value="CAC5369137.1"/>
    <property type="molecule type" value="Genomic_DNA"/>
</dbReference>
<evidence type="ECO:0000313" key="3">
    <source>
        <dbReference type="Proteomes" id="UP000507470"/>
    </source>
</evidence>
<keyword evidence="3" id="KW-1185">Reference proteome</keyword>